<keyword evidence="3" id="KW-0862">Zinc</keyword>
<name>A0A7G2C9Z7_9TRYP</name>
<dbReference type="OrthoDB" id="448399at2759"/>
<dbReference type="Gene3D" id="4.10.1060.10">
    <property type="entry name" value="Zinc finger, RanBP2-type"/>
    <property type="match status" value="1"/>
</dbReference>
<dbReference type="GO" id="GO:0008270">
    <property type="term" value="F:zinc ion binding"/>
    <property type="evidence" value="ECO:0007669"/>
    <property type="project" value="UniProtKB-KW"/>
</dbReference>
<evidence type="ECO:0000256" key="4">
    <source>
        <dbReference type="PROSITE-ProRule" id="PRU00322"/>
    </source>
</evidence>
<dbReference type="PROSITE" id="PS01358">
    <property type="entry name" value="ZF_RANBP2_1"/>
    <property type="match status" value="1"/>
</dbReference>
<evidence type="ECO:0000313" key="7">
    <source>
        <dbReference type="Proteomes" id="UP000515908"/>
    </source>
</evidence>
<keyword evidence="7" id="KW-1185">Reference proteome</keyword>
<proteinExistence type="predicted"/>
<protein>
    <recommendedName>
        <fullName evidence="5">RanBP2-type domain-containing protein</fullName>
    </recommendedName>
</protein>
<dbReference type="SMART" id="SM00547">
    <property type="entry name" value="ZnF_RBZ"/>
    <property type="match status" value="4"/>
</dbReference>
<sequence>MRILASTVKRRGVSFPCTLFSALRPVTGVRDAVLSGDGKIRMRRRGITRYEHKAVPPSDLAPHTEEEEDLPSWPIDTFEYNTFLEDGGHSLRLGALQEEEEETILSTSTASEEGEEPVLVEVDPVACALGAEPTVAQLAQTTRAALAAHLIAPSPPSGATLPLPTEMQLDTDQVILLEKLYQQYYLPSLSSSTALSGWVCHHCCAYQSSRTHSICPHCWTPRWDLFYCQSGEGVLNKIVGPLFKDKSDDNNNTAALDRFKNSLRQIIQQRKLPSHWVCNVCYEYNLISSSTGDKDGEESSSGGACRCCHTARNKTEELRPVVHETFAEELIKSDIGTVMNNRNRVTRWRCLSLRSVSNKETGATTPEKDELWMACREQNSLKASHCRLCASPRFSNVWIQCAHCLFPYNELSHELCYEGILYDEQNRMKDFFNFEKHVFRETATPNEQGGTEYHREKEKAFYERVKHKNYPFLQYAQTHPTQKEEQDLDQPASQFVASERQKLHHNITNISFHSQNSFAPFTPYLRCLQCHSFLHGSEVSTPQPGHEKKKLNFSNAFWWCACGVVNSAVGISCTRCRLPRHVMTASTNQHLFQRLLYGEPHRDAPPQVFAQPLDLPSFRNQWDFHHCTSWYCDYCTTVNTASCYVVQAGGKGKMGAMYHGDRKCRRCDLPWHGLITDEQGRWRCACHQVNEGSTTHCTSCGLPQRPSLRVDTLSMWCRGDWVCARCDGHNYRDRQKCSSCGSEKVI</sequence>
<gene>
    <name evidence="6" type="ORF">ADEAN_000303800</name>
</gene>
<dbReference type="VEuPathDB" id="TriTrypDB:ADEAN_000303800"/>
<organism evidence="6 7">
    <name type="scientific">Angomonas deanei</name>
    <dbReference type="NCBI Taxonomy" id="59799"/>
    <lineage>
        <taxon>Eukaryota</taxon>
        <taxon>Discoba</taxon>
        <taxon>Euglenozoa</taxon>
        <taxon>Kinetoplastea</taxon>
        <taxon>Metakinetoplastina</taxon>
        <taxon>Trypanosomatida</taxon>
        <taxon>Trypanosomatidae</taxon>
        <taxon>Strigomonadinae</taxon>
        <taxon>Angomonas</taxon>
    </lineage>
</organism>
<dbReference type="PROSITE" id="PS50199">
    <property type="entry name" value="ZF_RANBP2_2"/>
    <property type="match status" value="1"/>
</dbReference>
<feature type="domain" description="RanBP2-type" evidence="5">
    <location>
        <begin position="717"/>
        <end position="746"/>
    </location>
</feature>
<dbReference type="EMBL" id="LR877149">
    <property type="protein sequence ID" value="CAD2215583.1"/>
    <property type="molecule type" value="Genomic_DNA"/>
</dbReference>
<evidence type="ECO:0000259" key="5">
    <source>
        <dbReference type="PROSITE" id="PS50199"/>
    </source>
</evidence>
<keyword evidence="2 4" id="KW-0863">Zinc-finger</keyword>
<keyword evidence="1" id="KW-0479">Metal-binding</keyword>
<dbReference type="InterPro" id="IPR001876">
    <property type="entry name" value="Znf_RanBP2"/>
</dbReference>
<dbReference type="AlphaFoldDB" id="A0A7G2C9Z7"/>
<evidence type="ECO:0000256" key="3">
    <source>
        <dbReference type="ARBA" id="ARBA00022833"/>
    </source>
</evidence>
<evidence type="ECO:0000256" key="1">
    <source>
        <dbReference type="ARBA" id="ARBA00022723"/>
    </source>
</evidence>
<accession>A0A7G2C9Z7</accession>
<evidence type="ECO:0000313" key="6">
    <source>
        <dbReference type="EMBL" id="CAD2215583.1"/>
    </source>
</evidence>
<dbReference type="Proteomes" id="UP000515908">
    <property type="component" value="Chromosome 05"/>
</dbReference>
<reference evidence="6 7" key="1">
    <citation type="submission" date="2020-08" db="EMBL/GenBank/DDBJ databases">
        <authorList>
            <person name="Newling K."/>
            <person name="Davey J."/>
            <person name="Forrester S."/>
        </authorList>
    </citation>
    <scope>NUCLEOTIDE SEQUENCE [LARGE SCALE GENOMIC DNA]</scope>
    <source>
        <strain evidence="7">Crithidia deanei Carvalho (ATCC PRA-265)</strain>
    </source>
</reference>
<evidence type="ECO:0000256" key="2">
    <source>
        <dbReference type="ARBA" id="ARBA00022771"/>
    </source>
</evidence>